<dbReference type="InterPro" id="IPR007074">
    <property type="entry name" value="LicD/FKTN/FKRP_NTP_transf"/>
</dbReference>
<dbReference type="EMBL" id="JAUSUR010000001">
    <property type="protein sequence ID" value="MDQ0359722.1"/>
    <property type="molecule type" value="Genomic_DNA"/>
</dbReference>
<dbReference type="PANTHER" id="PTHR43404">
    <property type="entry name" value="LIPOPOLYSACCHARIDE CHOLINEPHOSPHOTRANSFERASE LICD"/>
    <property type="match status" value="1"/>
</dbReference>
<proteinExistence type="predicted"/>
<feature type="domain" description="LicD/FKTN/FKRP nucleotidyltransferase" evidence="1">
    <location>
        <begin position="35"/>
        <end position="247"/>
    </location>
</feature>
<accession>A0ABU0DYL1</accession>
<organism evidence="2 3">
    <name type="scientific">Breznakia pachnodae</name>
    <dbReference type="NCBI Taxonomy" id="265178"/>
    <lineage>
        <taxon>Bacteria</taxon>
        <taxon>Bacillati</taxon>
        <taxon>Bacillota</taxon>
        <taxon>Erysipelotrichia</taxon>
        <taxon>Erysipelotrichales</taxon>
        <taxon>Erysipelotrichaceae</taxon>
        <taxon>Breznakia</taxon>
    </lineage>
</organism>
<gene>
    <name evidence="2" type="ORF">J2S15_000453</name>
</gene>
<dbReference type="Pfam" id="PF04991">
    <property type="entry name" value="LicD"/>
    <property type="match status" value="1"/>
</dbReference>
<dbReference type="InterPro" id="IPR052942">
    <property type="entry name" value="LPS_cholinephosphotransferase"/>
</dbReference>
<reference evidence="2 3" key="1">
    <citation type="submission" date="2023-07" db="EMBL/GenBank/DDBJ databases">
        <title>Genomic Encyclopedia of Type Strains, Phase IV (KMG-IV): sequencing the most valuable type-strain genomes for metagenomic binning, comparative biology and taxonomic classification.</title>
        <authorList>
            <person name="Goeker M."/>
        </authorList>
    </citation>
    <scope>NUCLEOTIDE SEQUENCE [LARGE SCALE GENOMIC DNA]</scope>
    <source>
        <strain evidence="2 3">DSM 16784</strain>
    </source>
</reference>
<dbReference type="RefSeq" id="WP_307405075.1">
    <property type="nucleotide sequence ID" value="NZ_JAUSUR010000001.1"/>
</dbReference>
<name>A0ABU0DYL1_9FIRM</name>
<dbReference type="PANTHER" id="PTHR43404:SF2">
    <property type="entry name" value="LIPOPOLYSACCHARIDE CHOLINEPHOSPHOTRANSFERASE LICD"/>
    <property type="match status" value="1"/>
</dbReference>
<sequence length="278" mass="32747">MKEYILKTNSDGSKITVHDVQMVLLEMLKDIDKICQKHDIPYFLVGGSCLGAVRHEGFIPWDDDADIGMLYEDYLRFLDVVKTELDTENYYFQTFDTHKEYNVFIPAMKFRKRGTYVKEANTLLRNRCKDGDGLFIDVFIIDYIDERKWVDVLCRLKATLYLVVVTLIENLGINPYRLKKRFVRFVRRYSRKSRERGSSLIGFDLSWVFNSPFHPVVYKKDDIYPLQYHKFVDTQLPIPRVPKSLLDAEVSVNHMSYPPEKMQHPKHIVDVNLTSEEA</sequence>
<keyword evidence="3" id="KW-1185">Reference proteome</keyword>
<comment type="caution">
    <text evidence="2">The sequence shown here is derived from an EMBL/GenBank/DDBJ whole genome shotgun (WGS) entry which is preliminary data.</text>
</comment>
<dbReference type="GO" id="GO:0016740">
    <property type="term" value="F:transferase activity"/>
    <property type="evidence" value="ECO:0007669"/>
    <property type="project" value="UniProtKB-KW"/>
</dbReference>
<protein>
    <submittedName>
        <fullName evidence="2">Lipopolysaccharide cholinephosphotransferase</fullName>
        <ecNumber evidence="2">2.7.8.-</ecNumber>
    </submittedName>
</protein>
<evidence type="ECO:0000259" key="1">
    <source>
        <dbReference type="Pfam" id="PF04991"/>
    </source>
</evidence>
<evidence type="ECO:0000313" key="3">
    <source>
        <dbReference type="Proteomes" id="UP001230220"/>
    </source>
</evidence>
<evidence type="ECO:0000313" key="2">
    <source>
        <dbReference type="EMBL" id="MDQ0359722.1"/>
    </source>
</evidence>
<dbReference type="Proteomes" id="UP001230220">
    <property type="component" value="Unassembled WGS sequence"/>
</dbReference>
<dbReference type="EC" id="2.7.8.-" evidence="2"/>
<keyword evidence="2" id="KW-0808">Transferase</keyword>